<dbReference type="PROSITE" id="PS50850">
    <property type="entry name" value="MFS"/>
    <property type="match status" value="1"/>
</dbReference>
<evidence type="ECO:0000256" key="3">
    <source>
        <dbReference type="ARBA" id="ARBA00022989"/>
    </source>
</evidence>
<feature type="transmembrane region" description="Helical" evidence="6">
    <location>
        <begin position="245"/>
        <end position="263"/>
    </location>
</feature>
<accession>A0A8H4RYL8</accession>
<dbReference type="InterPro" id="IPR020846">
    <property type="entry name" value="MFS_dom"/>
</dbReference>
<feature type="transmembrane region" description="Helical" evidence="6">
    <location>
        <begin position="437"/>
        <end position="458"/>
    </location>
</feature>
<dbReference type="OrthoDB" id="10021397at2759"/>
<feature type="transmembrane region" description="Helical" evidence="6">
    <location>
        <begin position="315"/>
        <end position="337"/>
    </location>
</feature>
<keyword evidence="9" id="KW-1185">Reference proteome</keyword>
<dbReference type="InterPro" id="IPR011701">
    <property type="entry name" value="MFS"/>
</dbReference>
<dbReference type="GO" id="GO:0022857">
    <property type="term" value="F:transmembrane transporter activity"/>
    <property type="evidence" value="ECO:0007669"/>
    <property type="project" value="InterPro"/>
</dbReference>
<keyword evidence="4 6" id="KW-0472">Membrane</keyword>
<keyword evidence="3 6" id="KW-1133">Transmembrane helix</keyword>
<feature type="transmembrane region" description="Helical" evidence="6">
    <location>
        <begin position="171"/>
        <end position="196"/>
    </location>
</feature>
<dbReference type="AlphaFoldDB" id="A0A8H4RYL8"/>
<dbReference type="Gene3D" id="1.20.1250.20">
    <property type="entry name" value="MFS general substrate transporter like domains"/>
    <property type="match status" value="1"/>
</dbReference>
<dbReference type="Proteomes" id="UP000566819">
    <property type="component" value="Unassembled WGS sequence"/>
</dbReference>
<feature type="transmembrane region" description="Helical" evidence="6">
    <location>
        <begin position="275"/>
        <end position="295"/>
    </location>
</feature>
<evidence type="ECO:0000259" key="7">
    <source>
        <dbReference type="PROSITE" id="PS50850"/>
    </source>
</evidence>
<gene>
    <name evidence="8" type="ORF">G7Y89_g520</name>
</gene>
<comment type="subcellular location">
    <subcellularLocation>
        <location evidence="1">Membrane</location>
        <topology evidence="1">Multi-pass membrane protein</topology>
    </subcellularLocation>
</comment>
<feature type="transmembrane region" description="Helical" evidence="6">
    <location>
        <begin position="145"/>
        <end position="165"/>
    </location>
</feature>
<dbReference type="FunFam" id="1.20.1720.10:FF:000012">
    <property type="entry name" value="MFS toxin efflux pump (AflT)"/>
    <property type="match status" value="1"/>
</dbReference>
<dbReference type="CDD" id="cd17502">
    <property type="entry name" value="MFS_Azr1_MDR_like"/>
    <property type="match status" value="1"/>
</dbReference>
<dbReference type="EMBL" id="JAAMPI010000019">
    <property type="protein sequence ID" value="KAF4637551.1"/>
    <property type="molecule type" value="Genomic_DNA"/>
</dbReference>
<feature type="transmembrane region" description="Helical" evidence="6">
    <location>
        <begin position="85"/>
        <end position="108"/>
    </location>
</feature>
<evidence type="ECO:0000313" key="8">
    <source>
        <dbReference type="EMBL" id="KAF4637551.1"/>
    </source>
</evidence>
<evidence type="ECO:0000256" key="2">
    <source>
        <dbReference type="ARBA" id="ARBA00022692"/>
    </source>
</evidence>
<evidence type="ECO:0000256" key="4">
    <source>
        <dbReference type="ARBA" id="ARBA00023136"/>
    </source>
</evidence>
<organism evidence="8 9">
    <name type="scientific">Cudoniella acicularis</name>
    <dbReference type="NCBI Taxonomy" id="354080"/>
    <lineage>
        <taxon>Eukaryota</taxon>
        <taxon>Fungi</taxon>
        <taxon>Dikarya</taxon>
        <taxon>Ascomycota</taxon>
        <taxon>Pezizomycotina</taxon>
        <taxon>Leotiomycetes</taxon>
        <taxon>Helotiales</taxon>
        <taxon>Tricladiaceae</taxon>
        <taxon>Cudoniella</taxon>
    </lineage>
</organism>
<dbReference type="InterPro" id="IPR036259">
    <property type="entry name" value="MFS_trans_sf"/>
</dbReference>
<feature type="domain" description="Major facilitator superfamily (MFS) profile" evidence="7">
    <location>
        <begin position="50"/>
        <end position="536"/>
    </location>
</feature>
<feature type="transmembrane region" description="Helical" evidence="6">
    <location>
        <begin position="114"/>
        <end position="133"/>
    </location>
</feature>
<feature type="region of interest" description="Disordered" evidence="5">
    <location>
        <begin position="1"/>
        <end position="40"/>
    </location>
</feature>
<dbReference type="FunFam" id="1.20.1250.20:FF:000196">
    <property type="entry name" value="MFS toxin efflux pump (AflT)"/>
    <property type="match status" value="1"/>
</dbReference>
<evidence type="ECO:0000256" key="1">
    <source>
        <dbReference type="ARBA" id="ARBA00004141"/>
    </source>
</evidence>
<feature type="transmembrane region" description="Helical" evidence="6">
    <location>
        <begin position="349"/>
        <end position="370"/>
    </location>
</feature>
<feature type="transmembrane region" description="Helical" evidence="6">
    <location>
        <begin position="203"/>
        <end position="225"/>
    </location>
</feature>
<dbReference type="PANTHER" id="PTHR23501">
    <property type="entry name" value="MAJOR FACILITATOR SUPERFAMILY"/>
    <property type="match status" value="1"/>
</dbReference>
<evidence type="ECO:0000256" key="6">
    <source>
        <dbReference type="SAM" id="Phobius"/>
    </source>
</evidence>
<proteinExistence type="predicted"/>
<feature type="transmembrane region" description="Helical" evidence="6">
    <location>
        <begin position="513"/>
        <end position="531"/>
    </location>
</feature>
<evidence type="ECO:0000256" key="5">
    <source>
        <dbReference type="SAM" id="MobiDB-lite"/>
    </source>
</evidence>
<feature type="transmembrane region" description="Helical" evidence="6">
    <location>
        <begin position="376"/>
        <end position="397"/>
    </location>
</feature>
<sequence>MEKTTEGRSSSDNAAAISGKILESPLTTSNDRPASKDDDAYLPNREAIPIICALGTAFFLVTLDRNILATVIPQITDEFHSIEDIGWYASAYMLTGSSFVLLFGKIYTFYPPKWVLLIAISLFEIGSAICGSAPNSIAFIIGRAVAGWGFAGIYIGGTVTLQRILPLHKRPMVMGMMGAVSAISSVAGPIIGGALATKISWRWCFYINLPVGGLAMGILALLLKATAPVKAGTTFKTKLAQLDPLGTLCFLPSIVCLILALQWGGSQYAWSNARIIVLLVLFAILLTCFIIIQIWKGEQATVPPHVFKQRSIVCGFIFSICLGSSMALMTYYLPIWFQAILGVDALHSGYEILPFLLSLTATALVAGFTVSKLGYYVPHMILSSVFMSIGAGLMTTFTPSTPKAQWIGYQILFGIGSGLGAQQTNVAAQAVLPRKDIAIGSALMMFGSQMSGAIFVPIGQSVFENHLLKGINGIAGVDGEAILNTGATELRGVVGSEVLESVLGVYDKALTQVYLVAVVVAALAVLSALGMEWKSVKKDKKADQRPAKVEDGGVSGRV</sequence>
<dbReference type="PANTHER" id="PTHR23501:SF201">
    <property type="entry name" value="MFS AFLATOXIN EFFLUX PUMP"/>
    <property type="match status" value="1"/>
</dbReference>
<keyword evidence="2 6" id="KW-0812">Transmembrane</keyword>
<protein>
    <recommendedName>
        <fullName evidence="7">Major facilitator superfamily (MFS) profile domain-containing protein</fullName>
    </recommendedName>
</protein>
<reference evidence="8 9" key="1">
    <citation type="submission" date="2020-03" db="EMBL/GenBank/DDBJ databases">
        <title>Draft Genome Sequence of Cudoniella acicularis.</title>
        <authorList>
            <person name="Buettner E."/>
            <person name="Kellner H."/>
        </authorList>
    </citation>
    <scope>NUCLEOTIDE SEQUENCE [LARGE SCALE GENOMIC DNA]</scope>
    <source>
        <strain evidence="8 9">DSM 108380</strain>
    </source>
</reference>
<comment type="caution">
    <text evidence="8">The sequence shown here is derived from an EMBL/GenBank/DDBJ whole genome shotgun (WGS) entry which is preliminary data.</text>
</comment>
<dbReference type="GO" id="GO:0005886">
    <property type="term" value="C:plasma membrane"/>
    <property type="evidence" value="ECO:0007669"/>
    <property type="project" value="TreeGrafter"/>
</dbReference>
<dbReference type="SUPFAM" id="SSF103473">
    <property type="entry name" value="MFS general substrate transporter"/>
    <property type="match status" value="1"/>
</dbReference>
<dbReference type="Pfam" id="PF07690">
    <property type="entry name" value="MFS_1"/>
    <property type="match status" value="1"/>
</dbReference>
<evidence type="ECO:0000313" key="9">
    <source>
        <dbReference type="Proteomes" id="UP000566819"/>
    </source>
</evidence>
<name>A0A8H4RYL8_9HELO</name>